<keyword evidence="2" id="KW-1185">Reference proteome</keyword>
<evidence type="ECO:0000313" key="2">
    <source>
        <dbReference type="Proteomes" id="UP000714618"/>
    </source>
</evidence>
<protein>
    <submittedName>
        <fullName evidence="1">Uncharacterized protein</fullName>
    </submittedName>
</protein>
<dbReference type="EMBL" id="CAIJEO010000004">
    <property type="protein sequence ID" value="CAD0090235.1"/>
    <property type="molecule type" value="Genomic_DNA"/>
</dbReference>
<dbReference type="Proteomes" id="UP000714618">
    <property type="component" value="Unassembled WGS sequence"/>
</dbReference>
<organism evidence="1 2">
    <name type="scientific">Aureobasidium mustum</name>
    <dbReference type="NCBI Taxonomy" id="2773714"/>
    <lineage>
        <taxon>Eukaryota</taxon>
        <taxon>Fungi</taxon>
        <taxon>Dikarya</taxon>
        <taxon>Ascomycota</taxon>
        <taxon>Pezizomycotina</taxon>
        <taxon>Dothideomycetes</taxon>
        <taxon>Dothideomycetidae</taxon>
        <taxon>Dothideales</taxon>
        <taxon>Saccotheciaceae</taxon>
        <taxon>Aureobasidium</taxon>
    </lineage>
</organism>
<comment type="caution">
    <text evidence="1">The sequence shown here is derived from an EMBL/GenBank/DDBJ whole genome shotgun (WGS) entry which is preliminary data.</text>
</comment>
<evidence type="ECO:0000313" key="1">
    <source>
        <dbReference type="EMBL" id="CAD0090235.1"/>
    </source>
</evidence>
<sequence>MYTLLPPPEMHPIEPANLDWHMEVYTPLDTYEIHLQPGYTIAEHFTTIGKDLSPHIKRRWDDPEDFEDVSFTIYLPDQADLDLIRRDSGVGLVAQFAEYQAVNDPMVESEPPKAITHDEL</sequence>
<dbReference type="AlphaFoldDB" id="A0A9N8JS01"/>
<proteinExistence type="predicted"/>
<gene>
    <name evidence="1" type="ORF">AWRI4233_LOCUS2591</name>
</gene>
<reference evidence="1" key="1">
    <citation type="submission" date="2020-06" db="EMBL/GenBank/DDBJ databases">
        <authorList>
            <person name="Onetto C."/>
        </authorList>
    </citation>
    <scope>NUCLEOTIDE SEQUENCE</scope>
</reference>
<name>A0A9N8JS01_9PEZI</name>
<dbReference type="OrthoDB" id="3917181at2759"/>
<accession>A0A9N8JS01</accession>